<gene>
    <name evidence="1" type="ORF">BV25DRAFT_1792224</name>
</gene>
<evidence type="ECO:0000313" key="1">
    <source>
        <dbReference type="EMBL" id="KAI0068938.1"/>
    </source>
</evidence>
<organism evidence="1 2">
    <name type="scientific">Artomyces pyxidatus</name>
    <dbReference type="NCBI Taxonomy" id="48021"/>
    <lineage>
        <taxon>Eukaryota</taxon>
        <taxon>Fungi</taxon>
        <taxon>Dikarya</taxon>
        <taxon>Basidiomycota</taxon>
        <taxon>Agaricomycotina</taxon>
        <taxon>Agaricomycetes</taxon>
        <taxon>Russulales</taxon>
        <taxon>Auriscalpiaceae</taxon>
        <taxon>Artomyces</taxon>
    </lineage>
</organism>
<dbReference type="EMBL" id="MU277187">
    <property type="protein sequence ID" value="KAI0068938.1"/>
    <property type="molecule type" value="Genomic_DNA"/>
</dbReference>
<protein>
    <submittedName>
        <fullName evidence="1">Uncharacterized protein</fullName>
    </submittedName>
</protein>
<evidence type="ECO:0000313" key="2">
    <source>
        <dbReference type="Proteomes" id="UP000814140"/>
    </source>
</evidence>
<reference evidence="1" key="1">
    <citation type="submission" date="2021-03" db="EMBL/GenBank/DDBJ databases">
        <authorList>
            <consortium name="DOE Joint Genome Institute"/>
            <person name="Ahrendt S."/>
            <person name="Looney B.P."/>
            <person name="Miyauchi S."/>
            <person name="Morin E."/>
            <person name="Drula E."/>
            <person name="Courty P.E."/>
            <person name="Chicoki N."/>
            <person name="Fauchery L."/>
            <person name="Kohler A."/>
            <person name="Kuo A."/>
            <person name="Labutti K."/>
            <person name="Pangilinan J."/>
            <person name="Lipzen A."/>
            <person name="Riley R."/>
            <person name="Andreopoulos W."/>
            <person name="He G."/>
            <person name="Johnson J."/>
            <person name="Barry K.W."/>
            <person name="Grigoriev I.V."/>
            <person name="Nagy L."/>
            <person name="Hibbett D."/>
            <person name="Henrissat B."/>
            <person name="Matheny P.B."/>
            <person name="Labbe J."/>
            <person name="Martin F."/>
        </authorList>
    </citation>
    <scope>NUCLEOTIDE SEQUENCE</scope>
    <source>
        <strain evidence="1">HHB10654</strain>
    </source>
</reference>
<dbReference type="Proteomes" id="UP000814140">
    <property type="component" value="Unassembled WGS sequence"/>
</dbReference>
<proteinExistence type="predicted"/>
<comment type="caution">
    <text evidence="1">The sequence shown here is derived from an EMBL/GenBank/DDBJ whole genome shotgun (WGS) entry which is preliminary data.</text>
</comment>
<sequence>MAGDLLDPAALIAALPGFLPPNKKTLQSPYDAIAALLHTAFMALGFRLIAVDDSSPPSTILNGLLPEEWNGHPGNYTLRYRHEQSSLEFVIKVAKLGSRTLINAIAVESDKAASLDISTSDFTSHSFFPYDANAETASPLVHGFISSNRIADLMGQFRMRIVQKIIPGLHKEGYTEDSGVSSSSARREPPPASNPPARPHPESPPFAPDSSLRVPSHIPPQNPLEIGRRDLDPLGLGSNPFAPPPLFPGSGGDGMFVGPDHPIFGQRGRGVGSPFGTGPWGGDGYLPPMGAPPGARFDPVGPGLGPFPGRTGFGPRGGQQPGGGNLHGPDNDEFMPPGAVSPNEELGVLMY</sequence>
<accession>A0ACB8TKK8</accession>
<name>A0ACB8TKK8_9AGAM</name>
<keyword evidence="2" id="KW-1185">Reference proteome</keyword>
<reference evidence="1" key="2">
    <citation type="journal article" date="2022" name="New Phytol.">
        <title>Evolutionary transition to the ectomycorrhizal habit in the genomes of a hyperdiverse lineage of mushroom-forming fungi.</title>
        <authorList>
            <person name="Looney B."/>
            <person name="Miyauchi S."/>
            <person name="Morin E."/>
            <person name="Drula E."/>
            <person name="Courty P.E."/>
            <person name="Kohler A."/>
            <person name="Kuo A."/>
            <person name="LaButti K."/>
            <person name="Pangilinan J."/>
            <person name="Lipzen A."/>
            <person name="Riley R."/>
            <person name="Andreopoulos W."/>
            <person name="He G."/>
            <person name="Johnson J."/>
            <person name="Nolan M."/>
            <person name="Tritt A."/>
            <person name="Barry K.W."/>
            <person name="Grigoriev I.V."/>
            <person name="Nagy L.G."/>
            <person name="Hibbett D."/>
            <person name="Henrissat B."/>
            <person name="Matheny P.B."/>
            <person name="Labbe J."/>
            <person name="Martin F.M."/>
        </authorList>
    </citation>
    <scope>NUCLEOTIDE SEQUENCE</scope>
    <source>
        <strain evidence="1">HHB10654</strain>
    </source>
</reference>